<dbReference type="OrthoDB" id="2738831at2759"/>
<name>A0A9P5NYE2_GYMJU</name>
<feature type="transmembrane region" description="Helical" evidence="1">
    <location>
        <begin position="276"/>
        <end position="297"/>
    </location>
</feature>
<evidence type="ECO:0000313" key="4">
    <source>
        <dbReference type="Proteomes" id="UP000724874"/>
    </source>
</evidence>
<keyword evidence="1" id="KW-0812">Transmembrane</keyword>
<reference evidence="3" key="1">
    <citation type="submission" date="2020-11" db="EMBL/GenBank/DDBJ databases">
        <authorList>
            <consortium name="DOE Joint Genome Institute"/>
            <person name="Ahrendt S."/>
            <person name="Riley R."/>
            <person name="Andreopoulos W."/>
            <person name="LaButti K."/>
            <person name="Pangilinan J."/>
            <person name="Ruiz-duenas F.J."/>
            <person name="Barrasa J.M."/>
            <person name="Sanchez-Garcia M."/>
            <person name="Camarero S."/>
            <person name="Miyauchi S."/>
            <person name="Serrano A."/>
            <person name="Linde D."/>
            <person name="Babiker R."/>
            <person name="Drula E."/>
            <person name="Ayuso-Fernandez I."/>
            <person name="Pacheco R."/>
            <person name="Padilla G."/>
            <person name="Ferreira P."/>
            <person name="Barriuso J."/>
            <person name="Kellner H."/>
            <person name="Castanera R."/>
            <person name="Alfaro M."/>
            <person name="Ramirez L."/>
            <person name="Pisabarro A.G."/>
            <person name="Kuo A."/>
            <person name="Tritt A."/>
            <person name="Lipzen A."/>
            <person name="He G."/>
            <person name="Yan M."/>
            <person name="Ng V."/>
            <person name="Cullen D."/>
            <person name="Martin F."/>
            <person name="Rosso M.-N."/>
            <person name="Henrissat B."/>
            <person name="Hibbett D."/>
            <person name="Martinez A.T."/>
            <person name="Grigoriev I.V."/>
        </authorList>
    </citation>
    <scope>NUCLEOTIDE SEQUENCE</scope>
    <source>
        <strain evidence="3">AH 44721</strain>
    </source>
</reference>
<proteinExistence type="predicted"/>
<sequence>MLESAFPTSVTYLWKETFCLILATFTEALPLDSTYGAAFIGLVASAVLYGVTLLQTFLYYKNYHTDSWLTKTIVFTLWVLDTAHLCLCTIALYSYLVTNYNNPSALTRSTWAMNLQTDCNGLIGLIVQCFFARRVWKLSRNFLLTAAIVIFSCIHFSLGVFFTVQGFVLVDTSRFAKLIWVTSAGMGSAAAADVTIAVSLCYYLMQNRTGFKRPFVRTDSLISTLMIYSLTTGLVTSFIAFIIVVTVWCIAPQTCPEMTKTSSLSNLQFAVMPDKYVWLGFFWLIGKCYVNSILAALNSRDSLRERATPQADGTFFQLTPFRVATDNNTVSKTDYGSIISPPPSAAKF</sequence>
<keyword evidence="1" id="KW-1133">Transmembrane helix</keyword>
<dbReference type="Proteomes" id="UP000724874">
    <property type="component" value="Unassembled WGS sequence"/>
</dbReference>
<evidence type="ECO:0000259" key="2">
    <source>
        <dbReference type="Pfam" id="PF20152"/>
    </source>
</evidence>
<keyword evidence="4" id="KW-1185">Reference proteome</keyword>
<comment type="caution">
    <text evidence="3">The sequence shown here is derived from an EMBL/GenBank/DDBJ whole genome shotgun (WGS) entry which is preliminary data.</text>
</comment>
<feature type="transmembrane region" description="Helical" evidence="1">
    <location>
        <begin position="37"/>
        <end position="60"/>
    </location>
</feature>
<dbReference type="Pfam" id="PF20152">
    <property type="entry name" value="DUF6534"/>
    <property type="match status" value="1"/>
</dbReference>
<feature type="domain" description="DUF6534" evidence="2">
    <location>
        <begin position="189"/>
        <end position="302"/>
    </location>
</feature>
<dbReference type="EMBL" id="JADNYJ010000010">
    <property type="protein sequence ID" value="KAF8908936.1"/>
    <property type="molecule type" value="Genomic_DNA"/>
</dbReference>
<dbReference type="PANTHER" id="PTHR40465:SF1">
    <property type="entry name" value="DUF6534 DOMAIN-CONTAINING PROTEIN"/>
    <property type="match status" value="1"/>
</dbReference>
<evidence type="ECO:0000313" key="3">
    <source>
        <dbReference type="EMBL" id="KAF8908936.1"/>
    </source>
</evidence>
<feature type="transmembrane region" description="Helical" evidence="1">
    <location>
        <begin position="143"/>
        <end position="167"/>
    </location>
</feature>
<evidence type="ECO:0000256" key="1">
    <source>
        <dbReference type="SAM" id="Phobius"/>
    </source>
</evidence>
<feature type="transmembrane region" description="Helical" evidence="1">
    <location>
        <begin position="72"/>
        <end position="96"/>
    </location>
</feature>
<dbReference type="PANTHER" id="PTHR40465">
    <property type="entry name" value="CHROMOSOME 1, WHOLE GENOME SHOTGUN SEQUENCE"/>
    <property type="match status" value="1"/>
</dbReference>
<keyword evidence="1" id="KW-0472">Membrane</keyword>
<gene>
    <name evidence="3" type="ORF">CPB84DRAFT_107261</name>
</gene>
<feature type="transmembrane region" description="Helical" evidence="1">
    <location>
        <begin position="225"/>
        <end position="248"/>
    </location>
</feature>
<dbReference type="AlphaFoldDB" id="A0A9P5NYE2"/>
<feature type="transmembrane region" description="Helical" evidence="1">
    <location>
        <begin position="111"/>
        <end position="131"/>
    </location>
</feature>
<organism evidence="3 4">
    <name type="scientific">Gymnopilus junonius</name>
    <name type="common">Spectacular rustgill mushroom</name>
    <name type="synonym">Gymnopilus spectabilis subsp. junonius</name>
    <dbReference type="NCBI Taxonomy" id="109634"/>
    <lineage>
        <taxon>Eukaryota</taxon>
        <taxon>Fungi</taxon>
        <taxon>Dikarya</taxon>
        <taxon>Basidiomycota</taxon>
        <taxon>Agaricomycotina</taxon>
        <taxon>Agaricomycetes</taxon>
        <taxon>Agaricomycetidae</taxon>
        <taxon>Agaricales</taxon>
        <taxon>Agaricineae</taxon>
        <taxon>Hymenogastraceae</taxon>
        <taxon>Gymnopilus</taxon>
    </lineage>
</organism>
<accession>A0A9P5NYE2</accession>
<dbReference type="InterPro" id="IPR045339">
    <property type="entry name" value="DUF6534"/>
</dbReference>
<protein>
    <recommendedName>
        <fullName evidence="2">DUF6534 domain-containing protein</fullName>
    </recommendedName>
</protein>
<feature type="transmembrane region" description="Helical" evidence="1">
    <location>
        <begin position="179"/>
        <end position="204"/>
    </location>
</feature>